<dbReference type="Gene3D" id="3.40.50.1240">
    <property type="entry name" value="Phosphoglycerate mutase-like"/>
    <property type="match status" value="1"/>
</dbReference>
<keyword evidence="10" id="KW-0325">Glycoprotein</keyword>
<evidence type="ECO:0000256" key="5">
    <source>
        <dbReference type="ARBA" id="ARBA00018097"/>
    </source>
</evidence>
<feature type="disulfide bond" evidence="16">
    <location>
        <begin position="404"/>
        <end position="411"/>
    </location>
</feature>
<evidence type="ECO:0000256" key="2">
    <source>
        <dbReference type="ARBA" id="ARBA00008422"/>
    </source>
</evidence>
<evidence type="ECO:0000256" key="3">
    <source>
        <dbReference type="ARBA" id="ARBA00012976"/>
    </source>
</evidence>
<feature type="signal peptide" evidence="17">
    <location>
        <begin position="1"/>
        <end position="19"/>
    </location>
</feature>
<dbReference type="CDD" id="cd07061">
    <property type="entry name" value="HP_HAP_like"/>
    <property type="match status" value="1"/>
</dbReference>
<evidence type="ECO:0000256" key="7">
    <source>
        <dbReference type="ARBA" id="ARBA00022729"/>
    </source>
</evidence>
<proteinExistence type="inferred from homology"/>
<keyword evidence="9" id="KW-0472">Membrane</keyword>
<dbReference type="GO" id="GO:0005886">
    <property type="term" value="C:plasma membrane"/>
    <property type="evidence" value="ECO:0007669"/>
    <property type="project" value="UniProtKB-SubCell"/>
</dbReference>
<organism evidence="18">
    <name type="scientific">Xenopsylla cheopis</name>
    <name type="common">Oriental rat flea</name>
    <name type="synonym">Pulex cheopis</name>
    <dbReference type="NCBI Taxonomy" id="163159"/>
    <lineage>
        <taxon>Eukaryota</taxon>
        <taxon>Metazoa</taxon>
        <taxon>Ecdysozoa</taxon>
        <taxon>Arthropoda</taxon>
        <taxon>Hexapoda</taxon>
        <taxon>Insecta</taxon>
        <taxon>Pterygota</taxon>
        <taxon>Neoptera</taxon>
        <taxon>Endopterygota</taxon>
        <taxon>Siphonaptera</taxon>
        <taxon>Pulicidae</taxon>
        <taxon>Xenopsyllinae</taxon>
        <taxon>Xenopsylla</taxon>
    </lineage>
</organism>
<keyword evidence="6" id="KW-1003">Cell membrane</keyword>
<dbReference type="InterPro" id="IPR029033">
    <property type="entry name" value="His_PPase_superfam"/>
</dbReference>
<dbReference type="GO" id="GO:0052745">
    <property type="term" value="F:inositol phosphate phosphatase activity"/>
    <property type="evidence" value="ECO:0007669"/>
    <property type="project" value="TreeGrafter"/>
</dbReference>
<feature type="disulfide bond" evidence="16">
    <location>
        <begin position="56"/>
        <end position="382"/>
    </location>
</feature>
<dbReference type="InterPro" id="IPR016274">
    <property type="entry name" value="Histidine_acid_Pase_euk"/>
</dbReference>
<evidence type="ECO:0000256" key="4">
    <source>
        <dbReference type="ARBA" id="ARBA00013040"/>
    </source>
</evidence>
<keyword evidence="16" id="KW-1015">Disulfide bond</keyword>
<comment type="catalytic activity">
    <reaction evidence="12">
        <text>1D-myo-inositol 1,2,5,6-tetrakisphosphate + H2O = 1D-myo-inositol 1,2,6-trisphosphate + phosphate</text>
        <dbReference type="Rhea" id="RHEA:77119"/>
        <dbReference type="ChEBI" id="CHEBI:15377"/>
        <dbReference type="ChEBI" id="CHEBI:43474"/>
        <dbReference type="ChEBI" id="CHEBI:195535"/>
        <dbReference type="ChEBI" id="CHEBI:195537"/>
        <dbReference type="EC" id="3.1.3.62"/>
    </reaction>
    <physiologicalReaction direction="left-to-right" evidence="12">
        <dbReference type="Rhea" id="RHEA:77120"/>
    </physiologicalReaction>
</comment>
<evidence type="ECO:0000256" key="10">
    <source>
        <dbReference type="ARBA" id="ARBA00023180"/>
    </source>
</evidence>
<dbReference type="EC" id="3.1.3.62" evidence="4"/>
<feature type="chain" id="PRO_5027083648" description="Multiple inositol polyphosphate phosphatase 1" evidence="17">
    <location>
        <begin position="20"/>
        <end position="456"/>
    </location>
</feature>
<feature type="disulfide bond" evidence="16">
    <location>
        <begin position="259"/>
        <end position="275"/>
    </location>
</feature>
<dbReference type="InterPro" id="IPR000560">
    <property type="entry name" value="His_Pase_clade-2"/>
</dbReference>
<dbReference type="EC" id="3.1.3.80" evidence="3"/>
<evidence type="ECO:0000256" key="8">
    <source>
        <dbReference type="ARBA" id="ARBA00022801"/>
    </source>
</evidence>
<evidence type="ECO:0000256" key="11">
    <source>
        <dbReference type="ARBA" id="ARBA00031642"/>
    </source>
</evidence>
<dbReference type="PIRSF" id="PIRSF000894">
    <property type="entry name" value="Acid_phosphatase"/>
    <property type="match status" value="1"/>
</dbReference>
<dbReference type="Pfam" id="PF00328">
    <property type="entry name" value="His_Phos_2"/>
    <property type="match status" value="1"/>
</dbReference>
<name>A0A6M2E0P3_XENCH</name>
<comment type="catalytic activity">
    <reaction evidence="13">
        <text>1D-myo-inositol 1,2,4,5,6-pentakisphosphate + H2O = 1D-myo-inositol 1,2,5,6-tetrakisphosphate + phosphate</text>
        <dbReference type="Rhea" id="RHEA:77115"/>
        <dbReference type="ChEBI" id="CHEBI:15377"/>
        <dbReference type="ChEBI" id="CHEBI:43474"/>
        <dbReference type="ChEBI" id="CHEBI:57798"/>
        <dbReference type="ChEBI" id="CHEBI:195535"/>
        <dbReference type="EC" id="3.1.3.62"/>
    </reaction>
    <physiologicalReaction direction="left-to-right" evidence="13">
        <dbReference type="Rhea" id="RHEA:77116"/>
    </physiologicalReaction>
</comment>
<evidence type="ECO:0000256" key="16">
    <source>
        <dbReference type="PIRSR" id="PIRSR000894-2"/>
    </source>
</evidence>
<comment type="catalytic activity">
    <reaction evidence="15">
        <text>(2R)-2,3-bisphosphoglycerate + H2O = (2R)-2-phosphoglycerate + phosphate</text>
        <dbReference type="Rhea" id="RHEA:27381"/>
        <dbReference type="ChEBI" id="CHEBI:15377"/>
        <dbReference type="ChEBI" id="CHEBI:43474"/>
        <dbReference type="ChEBI" id="CHEBI:58248"/>
        <dbReference type="ChEBI" id="CHEBI:58289"/>
        <dbReference type="EC" id="3.1.3.80"/>
    </reaction>
    <physiologicalReaction direction="left-to-right" evidence="15">
        <dbReference type="Rhea" id="RHEA:27382"/>
    </physiologicalReaction>
</comment>
<dbReference type="SUPFAM" id="SSF53254">
    <property type="entry name" value="Phosphoglycerate mutase-like"/>
    <property type="match status" value="1"/>
</dbReference>
<dbReference type="AlphaFoldDB" id="A0A6M2E0P3"/>
<evidence type="ECO:0000256" key="12">
    <source>
        <dbReference type="ARBA" id="ARBA00043668"/>
    </source>
</evidence>
<accession>A0A6M2E0P3</accession>
<evidence type="ECO:0000256" key="1">
    <source>
        <dbReference type="ARBA" id="ARBA00004236"/>
    </source>
</evidence>
<evidence type="ECO:0000256" key="17">
    <source>
        <dbReference type="SAM" id="SignalP"/>
    </source>
</evidence>
<evidence type="ECO:0000256" key="15">
    <source>
        <dbReference type="ARBA" id="ARBA00043832"/>
    </source>
</evidence>
<reference evidence="18" key="1">
    <citation type="submission" date="2020-03" db="EMBL/GenBank/DDBJ databases">
        <title>Transcriptomic Profiling of the Digestive Tract of the Rat Flea, Xenopsylla cheopis, Following Blood Feeding and Infection with Yersinia pestis.</title>
        <authorList>
            <person name="Bland D.M."/>
            <person name="Martens C.A."/>
            <person name="Virtaneva K."/>
            <person name="Kanakabandi K."/>
            <person name="Long D."/>
            <person name="Rosenke R."/>
            <person name="Saturday G.A."/>
            <person name="Hoyt F.H."/>
            <person name="Bruno D.P."/>
            <person name="Ribeiro J.M.C."/>
            <person name="Hinnebusch J."/>
        </authorList>
    </citation>
    <scope>NUCLEOTIDE SEQUENCE</scope>
</reference>
<comment type="subcellular location">
    <subcellularLocation>
        <location evidence="1">Cell membrane</location>
    </subcellularLocation>
</comment>
<evidence type="ECO:0000256" key="9">
    <source>
        <dbReference type="ARBA" id="ARBA00023136"/>
    </source>
</evidence>
<protein>
    <recommendedName>
        <fullName evidence="5">Multiple inositol polyphosphate phosphatase 1</fullName>
        <ecNumber evidence="4">3.1.3.62</ecNumber>
        <ecNumber evidence="3">3.1.3.80</ecNumber>
    </recommendedName>
    <alternativeName>
        <fullName evidence="11">2,3-bisphosphoglycerate 3-phosphatase</fullName>
    </alternativeName>
</protein>
<evidence type="ECO:0000256" key="13">
    <source>
        <dbReference type="ARBA" id="ARBA00043671"/>
    </source>
</evidence>
<dbReference type="PANTHER" id="PTHR20963">
    <property type="entry name" value="MULTIPLE INOSITOL POLYPHOSPHATE PHOSPHATASE-RELATED"/>
    <property type="match status" value="1"/>
</dbReference>
<evidence type="ECO:0000256" key="6">
    <source>
        <dbReference type="ARBA" id="ARBA00022475"/>
    </source>
</evidence>
<dbReference type="PANTHER" id="PTHR20963:SF51">
    <property type="entry name" value="MULTIPLE INOSITOL POLYPHOSPHATE PHOSPHATASE 1"/>
    <property type="match status" value="1"/>
</dbReference>
<comment type="catalytic activity">
    <reaction evidence="14">
        <text>1D-myo-inositol hexakisphosphate + H2O = 1D-myo-inositol 1,2,4,5,6-pentakisphosphate + phosphate</text>
        <dbReference type="Rhea" id="RHEA:16989"/>
        <dbReference type="ChEBI" id="CHEBI:15377"/>
        <dbReference type="ChEBI" id="CHEBI:43474"/>
        <dbReference type="ChEBI" id="CHEBI:57798"/>
        <dbReference type="ChEBI" id="CHEBI:58130"/>
        <dbReference type="EC" id="3.1.3.62"/>
    </reaction>
    <physiologicalReaction direction="left-to-right" evidence="14">
        <dbReference type="Rhea" id="RHEA:16990"/>
    </physiologicalReaction>
</comment>
<keyword evidence="7 17" id="KW-0732">Signal</keyword>
<evidence type="ECO:0000313" key="18">
    <source>
        <dbReference type="EMBL" id="NOV50898.1"/>
    </source>
</evidence>
<dbReference type="GO" id="GO:0034417">
    <property type="term" value="F:bisphosphoglycerate 3-phosphatase activity"/>
    <property type="evidence" value="ECO:0007669"/>
    <property type="project" value="UniProtKB-EC"/>
</dbReference>
<comment type="similarity">
    <text evidence="2">Belongs to the histidine acid phosphatase family. MINPP1 subfamily.</text>
</comment>
<dbReference type="GO" id="GO:0003993">
    <property type="term" value="F:acid phosphatase activity"/>
    <property type="evidence" value="ECO:0007669"/>
    <property type="project" value="TreeGrafter"/>
</dbReference>
<dbReference type="EMBL" id="GIIL01007172">
    <property type="protein sequence ID" value="NOV50898.1"/>
    <property type="molecule type" value="Transcribed_RNA"/>
</dbReference>
<dbReference type="FunFam" id="3.40.50.1240:FF:000014">
    <property type="entry name" value="Multiple inositol polyphosphate phosphatase 1"/>
    <property type="match status" value="1"/>
</dbReference>
<sequence>MKLFIFIFFTSLFLFLVSGKKCENVKNQNFQFHLATKTPYRFVENKNITKLSFPGCKPEQIWMVIRHGTRNPGEKYIKALNRLAQIQIQFRKNIKKSKLCFEDANKLEQWKPPNNLLGREKFLTSEGEKELVELAIRMKQRLPELFPKTFSNLTYLFKYTKSQRTELSAKCFAKGIFGSSESDQVWYPIPQSKDPILRFYKICDKWKYDIDKNPTTVRERKKFEESELIQGLMKNVTERLGLPSKYLTFDDIFYMYSYCAFEIAWDDHNSTSAWCSAFSNSDFEIMEYAEDLEYYWVDGYGYDLTPQLACVMIRDMLHFFDKGIPHGIFYFTHSGTLLKLLAHLGLYKDAKPLTFIMQNDRHWKVSKIDAFGSNIAFVKYSCGILKRPHLLLLHQEQPIRIPGCSSASILCPLKEFLEVNKIKQEFCNFTNMCSRNITNCDYNIKWLLERFYTCFA</sequence>
<keyword evidence="8" id="KW-0378">Hydrolase</keyword>
<evidence type="ECO:0000256" key="14">
    <source>
        <dbReference type="ARBA" id="ARBA00043691"/>
    </source>
</evidence>